<feature type="domain" description="FAD/NAD(P)-binding" evidence="5">
    <location>
        <begin position="14"/>
        <end position="312"/>
    </location>
</feature>
<dbReference type="PRINTS" id="PR00368">
    <property type="entry name" value="FADPNR"/>
</dbReference>
<keyword evidence="2" id="KW-0285">Flavoprotein</keyword>
<evidence type="ECO:0000256" key="1">
    <source>
        <dbReference type="ARBA" id="ARBA00001974"/>
    </source>
</evidence>
<comment type="cofactor">
    <cofactor evidence="1">
        <name>FAD</name>
        <dbReference type="ChEBI" id="CHEBI:57692"/>
    </cofactor>
</comment>
<accession>O85778</accession>
<feature type="domain" description="Reductase C-terminal" evidence="6">
    <location>
        <begin position="331"/>
        <end position="419"/>
    </location>
</feature>
<dbReference type="InterPro" id="IPR028202">
    <property type="entry name" value="Reductase_C"/>
</dbReference>
<evidence type="ECO:0000256" key="3">
    <source>
        <dbReference type="ARBA" id="ARBA00022827"/>
    </source>
</evidence>
<protein>
    <submittedName>
        <fullName evidence="7">Putative ferredoxin reductase MocF</fullName>
    </submittedName>
</protein>
<dbReference type="GO" id="GO:0005737">
    <property type="term" value="C:cytoplasm"/>
    <property type="evidence" value="ECO:0007669"/>
    <property type="project" value="TreeGrafter"/>
</dbReference>
<dbReference type="SUPFAM" id="SSF51905">
    <property type="entry name" value="FAD/NAD(P)-binding domain"/>
    <property type="match status" value="1"/>
</dbReference>
<evidence type="ECO:0000256" key="2">
    <source>
        <dbReference type="ARBA" id="ARBA00022630"/>
    </source>
</evidence>
<dbReference type="GO" id="GO:0016651">
    <property type="term" value="F:oxidoreductase activity, acting on NAD(P)H"/>
    <property type="evidence" value="ECO:0007669"/>
    <property type="project" value="TreeGrafter"/>
</dbReference>
<dbReference type="InterPro" id="IPR050446">
    <property type="entry name" value="FAD-oxidoreductase/Apoptosis"/>
</dbReference>
<proteinExistence type="predicted"/>
<dbReference type="PANTHER" id="PTHR43557:SF2">
    <property type="entry name" value="RIESKE DOMAIN-CONTAINING PROTEIN-RELATED"/>
    <property type="match status" value="1"/>
</dbReference>
<geneLocation type="plasmid" evidence="7">
    <name>pSyma</name>
</geneLocation>
<dbReference type="AlphaFoldDB" id="O85778"/>
<keyword evidence="7" id="KW-0614">Plasmid</keyword>
<evidence type="ECO:0000259" key="6">
    <source>
        <dbReference type="Pfam" id="PF14759"/>
    </source>
</evidence>
<evidence type="ECO:0000259" key="5">
    <source>
        <dbReference type="Pfam" id="PF07992"/>
    </source>
</evidence>
<dbReference type="InterPro" id="IPR016156">
    <property type="entry name" value="FAD/NAD-linked_Rdtase_dimer_sf"/>
</dbReference>
<dbReference type="Gene3D" id="3.30.390.30">
    <property type="match status" value="1"/>
</dbReference>
<keyword evidence="4" id="KW-0560">Oxidoreductase</keyword>
<reference evidence="7" key="1">
    <citation type="journal article" date="1998" name="Mol. Plant Microbe Interact.">
        <title>A model for the catabolism of rhizopine in Rhizobium leguminosarum involves a ferredoxin oxygenase complex and the inositol degradative pathway.</title>
        <authorList>
            <person name="Bahar M."/>
            <person name="de Majnik J."/>
            <person name="Wexler M."/>
            <person name="Fry J."/>
            <person name="Poole P.S."/>
            <person name="Murphy P.J."/>
        </authorList>
    </citation>
    <scope>NUCLEOTIDE SEQUENCE</scope>
    <source>
        <strain evidence="7">1a</strain>
        <plasmid evidence="7">pSyma</plasmid>
    </source>
</reference>
<keyword evidence="3" id="KW-0274">FAD</keyword>
<evidence type="ECO:0000256" key="4">
    <source>
        <dbReference type="ARBA" id="ARBA00023002"/>
    </source>
</evidence>
<dbReference type="EMBL" id="AF076240">
    <property type="protein sequence ID" value="AAC31188.1"/>
    <property type="molecule type" value="Genomic_DNA"/>
</dbReference>
<dbReference type="InterPro" id="IPR023753">
    <property type="entry name" value="FAD/NAD-binding_dom"/>
</dbReference>
<dbReference type="Pfam" id="PF07992">
    <property type="entry name" value="Pyr_redox_2"/>
    <property type="match status" value="1"/>
</dbReference>
<gene>
    <name evidence="7" type="primary">mocF</name>
</gene>
<dbReference type="PRINTS" id="PR00411">
    <property type="entry name" value="PNDRDTASEI"/>
</dbReference>
<dbReference type="PANTHER" id="PTHR43557">
    <property type="entry name" value="APOPTOSIS-INDUCING FACTOR 1"/>
    <property type="match status" value="1"/>
</dbReference>
<organism evidence="7">
    <name type="scientific">Rhizobium leguminosarum bv. viciae</name>
    <dbReference type="NCBI Taxonomy" id="387"/>
    <lineage>
        <taxon>Bacteria</taxon>
        <taxon>Pseudomonadati</taxon>
        <taxon>Pseudomonadota</taxon>
        <taxon>Alphaproteobacteria</taxon>
        <taxon>Hyphomicrobiales</taxon>
        <taxon>Rhizobiaceae</taxon>
        <taxon>Rhizobium/Agrobacterium group</taxon>
        <taxon>Rhizobium</taxon>
    </lineage>
</organism>
<dbReference type="InterPro" id="IPR036188">
    <property type="entry name" value="FAD/NAD-bd_sf"/>
</dbReference>
<evidence type="ECO:0000313" key="7">
    <source>
        <dbReference type="EMBL" id="AAC31188.1"/>
    </source>
</evidence>
<dbReference type="Gene3D" id="3.50.50.60">
    <property type="entry name" value="FAD/NAD(P)-binding domain"/>
    <property type="match status" value="2"/>
</dbReference>
<name>O85778_RHILV</name>
<sequence>MTRRFTRRGGKMSKIIIVGGGECGARAAFALREQGFNGDITLIGAEPHLPYERPPLSKTGLASAAPPQYVAGPARYEEARITILTGVPVDTVDRQSKLVRLSDGRKFPYDQLLLATGARPRPFAGVSGDPGLGRICMLRNHGDAVAIHEALAPGKSLAVVGGGFIGLEIAATARKLGAEVLLIESSPRVLSRGVPAEIAKVVTERHRQEGVNILCGEQITSIATENDKVQILFANGTTRLADIVVVGIGVIPNVELAEAAGLLIDNGIAVDATLRTSDPDIFAAGDCCSFPLSHYRERRVRLEAWRNAQDQGMLVAANLLGRGLAIASVPWFWSDQYELTLQIAGLSDGAATTVRRDLDQGAFILFHLDGEDRLIAASGIGPGNAVARDIRLAEMLIAAKRRLDPEALASPKTNLKKLLAA</sequence>
<dbReference type="SUPFAM" id="SSF55424">
    <property type="entry name" value="FAD/NAD-linked reductases, dimerisation (C-terminal) domain"/>
    <property type="match status" value="1"/>
</dbReference>
<dbReference type="Pfam" id="PF14759">
    <property type="entry name" value="Reductase_C"/>
    <property type="match status" value="1"/>
</dbReference>